<evidence type="ECO:0000256" key="6">
    <source>
        <dbReference type="ARBA" id="ARBA00023136"/>
    </source>
</evidence>
<accession>A0A4U0FDG6</accession>
<feature type="domain" description="Tyrosine-protein kinase G-rich" evidence="9">
    <location>
        <begin position="141"/>
        <end position="193"/>
    </location>
</feature>
<dbReference type="OrthoDB" id="2360475at2"/>
<proteinExistence type="inferred from homology"/>
<gene>
    <name evidence="10" type="ORF">E5161_07965</name>
</gene>
<dbReference type="InterPro" id="IPR032807">
    <property type="entry name" value="GNVR"/>
</dbReference>
<evidence type="ECO:0000259" key="9">
    <source>
        <dbReference type="Pfam" id="PF13807"/>
    </source>
</evidence>
<evidence type="ECO:0000256" key="3">
    <source>
        <dbReference type="ARBA" id="ARBA00022475"/>
    </source>
</evidence>
<dbReference type="EMBL" id="SUPK01000003">
    <property type="protein sequence ID" value="TJY42768.1"/>
    <property type="molecule type" value="Genomic_DNA"/>
</dbReference>
<dbReference type="Pfam" id="PF13807">
    <property type="entry name" value="GNVR"/>
    <property type="match status" value="1"/>
</dbReference>
<keyword evidence="4 7" id="KW-0812">Transmembrane</keyword>
<dbReference type="AlphaFoldDB" id="A0A4U0FDG6"/>
<comment type="caution">
    <text evidence="10">The sequence shown here is derived from an EMBL/GenBank/DDBJ whole genome shotgun (WGS) entry which is preliminary data.</text>
</comment>
<keyword evidence="5 7" id="KW-1133">Transmembrane helix</keyword>
<evidence type="ECO:0000259" key="8">
    <source>
        <dbReference type="Pfam" id="PF02706"/>
    </source>
</evidence>
<name>A0A4U0FDG6_9BACL</name>
<feature type="transmembrane region" description="Helical" evidence="7">
    <location>
        <begin position="174"/>
        <end position="194"/>
    </location>
</feature>
<evidence type="ECO:0000256" key="4">
    <source>
        <dbReference type="ARBA" id="ARBA00022692"/>
    </source>
</evidence>
<sequence length="249" mass="27946">MELIQYWKIIRKRWWLPALLVFISCLTTGFYTYFAIQPVYEASTKLIVNKSDSAADLGKIDLGTINSNIQLIKTYKEVIKTPRIMNKVISTYPDLKLTSDDLIQKISVNSVNDTQVMTVVARDESYARAAKITNAVSHVFQKEIPTLMKVDNVSILNEADTKAAPAPVSPNLKLNLAISFVLALMLGMGIIFLLEYLDDTLKTEQEVREFLDLPTLSMIPKMNEQDLKAHGKAASVKLRRSEAYGTLDA</sequence>
<reference evidence="10 11" key="1">
    <citation type="submission" date="2019-04" db="EMBL/GenBank/DDBJ databases">
        <title>Cohnella sp. nov., isolated from soil.</title>
        <authorList>
            <person name="Kim W."/>
        </authorList>
    </citation>
    <scope>NUCLEOTIDE SEQUENCE [LARGE SCALE GENOMIC DNA]</scope>
    <source>
        <strain evidence="10 11">CAU 1483</strain>
    </source>
</reference>
<evidence type="ECO:0000256" key="2">
    <source>
        <dbReference type="ARBA" id="ARBA00006683"/>
    </source>
</evidence>
<keyword evidence="6 7" id="KW-0472">Membrane</keyword>
<evidence type="ECO:0000313" key="11">
    <source>
        <dbReference type="Proteomes" id="UP000309673"/>
    </source>
</evidence>
<comment type="subcellular location">
    <subcellularLocation>
        <location evidence="1">Cell membrane</location>
        <topology evidence="1">Multi-pass membrane protein</topology>
    </subcellularLocation>
</comment>
<feature type="transmembrane region" description="Helical" evidence="7">
    <location>
        <begin position="14"/>
        <end position="36"/>
    </location>
</feature>
<keyword evidence="3" id="KW-1003">Cell membrane</keyword>
<dbReference type="PANTHER" id="PTHR32309">
    <property type="entry name" value="TYROSINE-PROTEIN KINASE"/>
    <property type="match status" value="1"/>
</dbReference>
<keyword evidence="11" id="KW-1185">Reference proteome</keyword>
<dbReference type="GO" id="GO:0005886">
    <property type="term" value="C:plasma membrane"/>
    <property type="evidence" value="ECO:0007669"/>
    <property type="project" value="UniProtKB-SubCell"/>
</dbReference>
<evidence type="ECO:0000256" key="7">
    <source>
        <dbReference type="SAM" id="Phobius"/>
    </source>
</evidence>
<dbReference type="Proteomes" id="UP000309673">
    <property type="component" value="Unassembled WGS sequence"/>
</dbReference>
<protein>
    <submittedName>
        <fullName evidence="10">Lipopolysaccharide biosynthesis protein</fullName>
    </submittedName>
</protein>
<evidence type="ECO:0000256" key="1">
    <source>
        <dbReference type="ARBA" id="ARBA00004651"/>
    </source>
</evidence>
<feature type="domain" description="Polysaccharide chain length determinant N-terminal" evidence="8">
    <location>
        <begin position="2"/>
        <end position="90"/>
    </location>
</feature>
<organism evidence="10 11">
    <name type="scientific">Cohnella pontilimi</name>
    <dbReference type="NCBI Taxonomy" id="2564100"/>
    <lineage>
        <taxon>Bacteria</taxon>
        <taxon>Bacillati</taxon>
        <taxon>Bacillota</taxon>
        <taxon>Bacilli</taxon>
        <taxon>Bacillales</taxon>
        <taxon>Paenibacillaceae</taxon>
        <taxon>Cohnella</taxon>
    </lineage>
</organism>
<evidence type="ECO:0000313" key="10">
    <source>
        <dbReference type="EMBL" id="TJY42768.1"/>
    </source>
</evidence>
<dbReference type="InterPro" id="IPR050445">
    <property type="entry name" value="Bact_polysacc_biosynth/exp"/>
</dbReference>
<dbReference type="Pfam" id="PF02706">
    <property type="entry name" value="Wzz"/>
    <property type="match status" value="1"/>
</dbReference>
<comment type="similarity">
    <text evidence="2">Belongs to the CpsC/CapA family.</text>
</comment>
<dbReference type="InterPro" id="IPR003856">
    <property type="entry name" value="LPS_length_determ_N"/>
</dbReference>
<dbReference type="RefSeq" id="WP_136777187.1">
    <property type="nucleotide sequence ID" value="NZ_SUPK01000003.1"/>
</dbReference>
<evidence type="ECO:0000256" key="5">
    <source>
        <dbReference type="ARBA" id="ARBA00022989"/>
    </source>
</evidence>
<dbReference type="GO" id="GO:0004713">
    <property type="term" value="F:protein tyrosine kinase activity"/>
    <property type="evidence" value="ECO:0007669"/>
    <property type="project" value="TreeGrafter"/>
</dbReference>
<dbReference type="PANTHER" id="PTHR32309:SF13">
    <property type="entry name" value="FERRIC ENTEROBACTIN TRANSPORT PROTEIN FEPE"/>
    <property type="match status" value="1"/>
</dbReference>